<gene>
    <name evidence="3" type="ORF">AK812_SmicGene1392</name>
</gene>
<feature type="region of interest" description="Disordered" evidence="2">
    <location>
        <begin position="22"/>
        <end position="77"/>
    </location>
</feature>
<dbReference type="InterPro" id="IPR011010">
    <property type="entry name" value="DNA_brk_join_enz"/>
</dbReference>
<dbReference type="GO" id="GO:0015074">
    <property type="term" value="P:DNA integration"/>
    <property type="evidence" value="ECO:0007669"/>
    <property type="project" value="InterPro"/>
</dbReference>
<sequence length="1800" mass="195363">MSDRFSLEQLTVRLGNLRISITAEPSGAEPPRSPSPSDSFVLVENLETGAQASSETGPLAGGARPAPQTSEPTRSSDEAFIEARTLQQLSELNLGGYTTLARRLGVVGPWSPETRIARAFRAGVSAGLVLRGERAYQESSLTLGTRNRVYIVLRCPSRPEGFYCENFGTFREHCPQSRFGRLDSGIICHGFPSRAEAEAFVFGSGSPWPQETPTLRITAFVLKHRAGGFMVALPGLPEVTELLTNLALGSPEAPLLFTEATVACETPRRRAVGDVGLVLADVPWHWLGFFRRGASLRNSELRLLSITSAGAVVRPVLGPALAAADSWVASAQDEPDMQDSMGEYATAAEDGEDLGPEDEGLDTPDMEIARLRAQVASLERAAQTQPPADGGRPGGRATGTQARRGARNLFPEAGATSLAPGDWDRLRTAAGAPPPRIAQHERAPRPAGTQEANDLLAELDANAVQEDALGGGAADPILHKLLLIQTQMLSQLAANRPQGPLESALASGAGKDEGSLSAKGSAARDAYVRLLRDHVQVADQLRRLAAQELGESAEDPPASLMRTYIERRSPVGELRTLALVGIFAGHAWEQARRSENIEMEGWFARLLLFVDQAATEGGRTQLAWLLAGLPEPSWSTMVRKKQGVKPFSRMCPSLWASANIAYLKEMDWIAGRMSTTSTADLNKDTAPTDDPGCPCRPPARACVRGADLTDCQSGVIDTLERHCLHFLRAGRFCASQLGRSSEKFSALLNTVLELPSADVDRVLSEITSSLHAELDPYTRTPPRHRLRDTIIFEGADRAYPAVGLVQHPKKRQRNVTKGTFLGADVDGVVGLISAPRHRVGVLMRITLLVVQRACASSGLLSSLLGLWVHVLLFRRPALAVLQSVFEDARRTPRTAVYRLQRSSLNELLALCALAPLLQADLRVDHPGMLFAMDASPSGAGLCAAELPPAVLKELWRHGEQKGFYTKLLEPAGALLAELDLHDDPGGFFAESVGDATVSGFAFGTEPLPLRPALAAPGCFVHLFARDPSWASAHCDLGLVPCPSPGLDLASLRLEDLASPTVFHQLRALLTSGAVFDLHVSAPVLSFASRGPFASRTPRSPSASHLCRGSLRSHDRLARRLCFLLCLAVSSGVFVSVTQPASSMLFRLHCFRGLISLGAMLTKVFCCAFGAPFKKPLLVLHNKPWLLPLNSSSNACGCPPGTVHFPVGGTFSQSSVEAFDRACCPSSSAVFGCTPRPGQSVSEFCAAYPRSFSYRAAAGSALAASGFVAPVPVSASSKALSQLGFSGLGPDPPRVEASEFEPRLFHDDPEWIGEVADCLDFREILRYKFRQAGHINILESRAYKTWIKWCSKRFPRSRLLGLIDSRVLLGAAAKGRSASPALGRVLRSTLPYVLGSGLYPCGLHVYSAKNRADGPSRGRPPQAATKAWPSWLSHLASGNPRTFDLVCASASVPRLLGRWVRLFLLLCGDVERNPGPFYTGGPRGCLDLQSGFAPSTRHKMTKALGAFTVWLEKDFGLSLEAAMSSPQSAALALRAFGLHLYSAGFPRYLLVYAITSIQDRFPEFRTHLAPAWQIDRKWQLAEPGECRPVISQPILQACIALAICWGWYDWAALTAVGFLCMLHPAEMIPLIRQDLVFPADALSPDPVAYVHLRNPKTQRFARRQHARLEDPLVLQWLSALYFDLPLSARLFRGSMYVYRRQWNSILARLGIPHQLANRGATPGVLRGSGATFLYLETEDLSLVSWRGRWSKTKTVEFYLQEVAAQLMLHRLPPWSRDRIRLLASYARPLILQLIASCGDAK</sequence>
<organism evidence="3 4">
    <name type="scientific">Symbiodinium microadriaticum</name>
    <name type="common">Dinoflagellate</name>
    <name type="synonym">Zooxanthella microadriatica</name>
    <dbReference type="NCBI Taxonomy" id="2951"/>
    <lineage>
        <taxon>Eukaryota</taxon>
        <taxon>Sar</taxon>
        <taxon>Alveolata</taxon>
        <taxon>Dinophyceae</taxon>
        <taxon>Suessiales</taxon>
        <taxon>Symbiodiniaceae</taxon>
        <taxon>Symbiodinium</taxon>
    </lineage>
</organism>
<dbReference type="SUPFAM" id="SSF56349">
    <property type="entry name" value="DNA breaking-rejoining enzymes"/>
    <property type="match status" value="1"/>
</dbReference>
<comment type="caution">
    <text evidence="3">The sequence shown here is derived from an EMBL/GenBank/DDBJ whole genome shotgun (WGS) entry which is preliminary data.</text>
</comment>
<keyword evidence="4" id="KW-1185">Reference proteome</keyword>
<protein>
    <submittedName>
        <fullName evidence="3">Uncharacterized protein</fullName>
    </submittedName>
</protein>
<evidence type="ECO:0000313" key="3">
    <source>
        <dbReference type="EMBL" id="OLQ14479.1"/>
    </source>
</evidence>
<accession>A0A1Q9F4D8</accession>
<keyword evidence="1" id="KW-0233">DNA recombination</keyword>
<feature type="region of interest" description="Disordered" evidence="2">
    <location>
        <begin position="377"/>
        <end position="449"/>
    </location>
</feature>
<dbReference type="GO" id="GO:0003677">
    <property type="term" value="F:DNA binding"/>
    <property type="evidence" value="ECO:0007669"/>
    <property type="project" value="InterPro"/>
</dbReference>
<dbReference type="Gene3D" id="1.10.443.10">
    <property type="entry name" value="Intergrase catalytic core"/>
    <property type="match status" value="1"/>
</dbReference>
<reference evidence="3 4" key="1">
    <citation type="submission" date="2016-02" db="EMBL/GenBank/DDBJ databases">
        <title>Genome analysis of coral dinoflagellate symbionts highlights evolutionary adaptations to a symbiotic lifestyle.</title>
        <authorList>
            <person name="Aranda M."/>
            <person name="Li Y."/>
            <person name="Liew Y.J."/>
            <person name="Baumgarten S."/>
            <person name="Simakov O."/>
            <person name="Wilson M."/>
            <person name="Piel J."/>
            <person name="Ashoor H."/>
            <person name="Bougouffa S."/>
            <person name="Bajic V.B."/>
            <person name="Ryu T."/>
            <person name="Ravasi T."/>
            <person name="Bayer T."/>
            <person name="Micklem G."/>
            <person name="Kim H."/>
            <person name="Bhak J."/>
            <person name="Lajeunesse T.C."/>
            <person name="Voolstra C.R."/>
        </authorList>
    </citation>
    <scope>NUCLEOTIDE SEQUENCE [LARGE SCALE GENOMIC DNA]</scope>
    <source>
        <strain evidence="3 4">CCMP2467</strain>
    </source>
</reference>
<dbReference type="GO" id="GO:0006310">
    <property type="term" value="P:DNA recombination"/>
    <property type="evidence" value="ECO:0007669"/>
    <property type="project" value="UniProtKB-KW"/>
</dbReference>
<evidence type="ECO:0000313" key="4">
    <source>
        <dbReference type="Proteomes" id="UP000186817"/>
    </source>
</evidence>
<dbReference type="EMBL" id="LSRX01000015">
    <property type="protein sequence ID" value="OLQ14479.1"/>
    <property type="molecule type" value="Genomic_DNA"/>
</dbReference>
<evidence type="ECO:0000256" key="1">
    <source>
        <dbReference type="ARBA" id="ARBA00023172"/>
    </source>
</evidence>
<dbReference type="Proteomes" id="UP000186817">
    <property type="component" value="Unassembled WGS sequence"/>
</dbReference>
<proteinExistence type="predicted"/>
<dbReference type="OrthoDB" id="430784at2759"/>
<name>A0A1Q9F4D8_SYMMI</name>
<dbReference type="InterPro" id="IPR013762">
    <property type="entry name" value="Integrase-like_cat_sf"/>
</dbReference>
<evidence type="ECO:0000256" key="2">
    <source>
        <dbReference type="SAM" id="MobiDB-lite"/>
    </source>
</evidence>